<proteinExistence type="predicted"/>
<organism evidence="1 2">
    <name type="scientific">Anoxybacterium hadale</name>
    <dbReference type="NCBI Taxonomy" id="3408580"/>
    <lineage>
        <taxon>Bacteria</taxon>
        <taxon>Bacillati</taxon>
        <taxon>Bacillota</taxon>
        <taxon>Clostridia</taxon>
        <taxon>Peptostreptococcales</taxon>
        <taxon>Anaerovoracaceae</taxon>
        <taxon>Anoxybacterium</taxon>
    </lineage>
</organism>
<gene>
    <name evidence="1" type="ORF">FRZ06_10985</name>
</gene>
<evidence type="ECO:0000313" key="1">
    <source>
        <dbReference type="EMBL" id="QOX63822.1"/>
    </source>
</evidence>
<protein>
    <submittedName>
        <fullName evidence="1">Alpha/beta fold hydrolase</fullName>
    </submittedName>
</protein>
<dbReference type="EMBL" id="CP042469">
    <property type="protein sequence ID" value="QOX63822.1"/>
    <property type="molecule type" value="Genomic_DNA"/>
</dbReference>
<keyword evidence="1" id="KW-0378">Hydrolase</keyword>
<reference evidence="1" key="1">
    <citation type="submission" date="2019-08" db="EMBL/GenBank/DDBJ databases">
        <title>Genome sequence of Clostridiales bacterium MT110.</title>
        <authorList>
            <person name="Cao J."/>
        </authorList>
    </citation>
    <scope>NUCLEOTIDE SEQUENCE</scope>
    <source>
        <strain evidence="1">MT110</strain>
    </source>
</reference>
<sequence>MRLYRFYGLQNELSVMGQTVTFDHAGSGWSTDSKSNRTIENLVNELSILVDTVCPDKPVVLICHSLGSLEAIAYTQLHAQKVKGIIFLDAGSPEFYSTDSEVLAGIINRGIAFARTIGLNRLLGELGFLLPLYGESIRNSRLPENVGSLDKAMYYRFAEIQLHWVPLDASMKMQQRSSLGIHCVKYLHLFFPLITVTNGIVCSFSLPHGLNAANK</sequence>
<keyword evidence="2" id="KW-1185">Reference proteome</keyword>
<accession>A0ACD1ABL8</accession>
<dbReference type="Proteomes" id="UP000594014">
    <property type="component" value="Chromosome"/>
</dbReference>
<name>A0ACD1ABL8_9FIRM</name>
<evidence type="ECO:0000313" key="2">
    <source>
        <dbReference type="Proteomes" id="UP000594014"/>
    </source>
</evidence>